<accession>A0ABW1AV46</accession>
<evidence type="ECO:0000313" key="3">
    <source>
        <dbReference type="Proteomes" id="UP001595974"/>
    </source>
</evidence>
<dbReference type="RefSeq" id="WP_096453038.1">
    <property type="nucleotide sequence ID" value="NZ_JBHSOG010000068.1"/>
</dbReference>
<dbReference type="InterPro" id="IPR001969">
    <property type="entry name" value="Aspartic_peptidase_AS"/>
</dbReference>
<feature type="transmembrane region" description="Helical" evidence="1">
    <location>
        <begin position="12"/>
        <end position="32"/>
    </location>
</feature>
<dbReference type="CDD" id="cd05483">
    <property type="entry name" value="retropepsin_like_bacteria"/>
    <property type="match status" value="1"/>
</dbReference>
<dbReference type="Proteomes" id="UP001595974">
    <property type="component" value="Unassembled WGS sequence"/>
</dbReference>
<keyword evidence="1" id="KW-0812">Transmembrane</keyword>
<keyword evidence="3" id="KW-1185">Reference proteome</keyword>
<comment type="caution">
    <text evidence="2">The sequence shown here is derived from an EMBL/GenBank/DDBJ whole genome shotgun (WGS) entry which is preliminary data.</text>
</comment>
<dbReference type="SUPFAM" id="SSF50630">
    <property type="entry name" value="Acid proteases"/>
    <property type="match status" value="1"/>
</dbReference>
<proteinExistence type="predicted"/>
<dbReference type="Gene3D" id="2.40.70.10">
    <property type="entry name" value="Acid Proteases"/>
    <property type="match status" value="1"/>
</dbReference>
<dbReference type="NCBIfam" id="TIGR02281">
    <property type="entry name" value="clan_AA_DTGA"/>
    <property type="match status" value="1"/>
</dbReference>
<keyword evidence="2" id="KW-0378">Hydrolase</keyword>
<reference evidence="3" key="1">
    <citation type="journal article" date="2019" name="Int. J. Syst. Evol. Microbiol.">
        <title>The Global Catalogue of Microorganisms (GCM) 10K type strain sequencing project: providing services to taxonomists for standard genome sequencing and annotation.</title>
        <authorList>
            <consortium name="The Broad Institute Genomics Platform"/>
            <consortium name="The Broad Institute Genome Sequencing Center for Infectious Disease"/>
            <person name="Wu L."/>
            <person name="Ma J."/>
        </authorList>
    </citation>
    <scope>NUCLEOTIDE SEQUENCE [LARGE SCALE GENOMIC DNA]</scope>
    <source>
        <strain evidence="3">SHR3</strain>
    </source>
</reference>
<dbReference type="GO" id="GO:0006508">
    <property type="term" value="P:proteolysis"/>
    <property type="evidence" value="ECO:0007669"/>
    <property type="project" value="UniProtKB-KW"/>
</dbReference>
<organism evidence="2 3">
    <name type="scientific">Thauera sinica</name>
    <dbReference type="NCBI Taxonomy" id="2665146"/>
    <lineage>
        <taxon>Bacteria</taxon>
        <taxon>Pseudomonadati</taxon>
        <taxon>Pseudomonadota</taxon>
        <taxon>Betaproteobacteria</taxon>
        <taxon>Rhodocyclales</taxon>
        <taxon>Zoogloeaceae</taxon>
        <taxon>Thauera</taxon>
    </lineage>
</organism>
<dbReference type="InterPro" id="IPR021109">
    <property type="entry name" value="Peptidase_aspartic_dom_sf"/>
</dbReference>
<name>A0ABW1AV46_9RHOO</name>
<evidence type="ECO:0000256" key="1">
    <source>
        <dbReference type="SAM" id="Phobius"/>
    </source>
</evidence>
<dbReference type="Pfam" id="PF13975">
    <property type="entry name" value="gag-asp_proteas"/>
    <property type="match status" value="1"/>
</dbReference>
<evidence type="ECO:0000313" key="2">
    <source>
        <dbReference type="EMBL" id="MFC5771042.1"/>
    </source>
</evidence>
<sequence>MTSRHDADTRRLGRTMGLLATVAFLALGWVSFHGVLERRDHPNRNLVVDPGATELVLRRDRAGHYRFPGLINGRPVRFLLDTGATHVAVPAHLVEALQLVPGARGTAMTANGPVAVRETSIAELAFGTFRLTGVRGHLNPGMKDDEVLLGMSVLKHLDFAQRGDVLVLRPARPAADTRGGRT</sequence>
<dbReference type="InterPro" id="IPR011969">
    <property type="entry name" value="Clan_AA_Asp_peptidase_C"/>
</dbReference>
<protein>
    <submittedName>
        <fullName evidence="2">TIGR02281 family clan AA aspartic protease</fullName>
    </submittedName>
</protein>
<dbReference type="InterPro" id="IPR034122">
    <property type="entry name" value="Retropepsin-like_bacterial"/>
</dbReference>
<gene>
    <name evidence="2" type="ORF">ACFPTN_16805</name>
</gene>
<keyword evidence="1" id="KW-1133">Transmembrane helix</keyword>
<keyword evidence="2" id="KW-0645">Protease</keyword>
<dbReference type="EMBL" id="JBHSOG010000068">
    <property type="protein sequence ID" value="MFC5771042.1"/>
    <property type="molecule type" value="Genomic_DNA"/>
</dbReference>
<dbReference type="GO" id="GO:0008233">
    <property type="term" value="F:peptidase activity"/>
    <property type="evidence" value="ECO:0007669"/>
    <property type="project" value="UniProtKB-KW"/>
</dbReference>
<keyword evidence="1" id="KW-0472">Membrane</keyword>
<dbReference type="PROSITE" id="PS00141">
    <property type="entry name" value="ASP_PROTEASE"/>
    <property type="match status" value="1"/>
</dbReference>